<dbReference type="AlphaFoldDB" id="A0A1Q8QJL2"/>
<dbReference type="EMBL" id="MLBF01000056">
    <property type="protein sequence ID" value="OLN27525.1"/>
    <property type="molecule type" value="Genomic_DNA"/>
</dbReference>
<proteinExistence type="predicted"/>
<evidence type="ECO:0000313" key="1">
    <source>
        <dbReference type="EMBL" id="OLN27525.1"/>
    </source>
</evidence>
<sequence length="160" mass="17109">MNYGLVGEKLLGATSGGNEFAVAVKTRDVKVDGMKGTVKGLTRIVSTDVTLKVNMLEITAETLRIALMGVVDTTGVDYDIITGKTEILLTDYIDNIALVGRISGSDKPVVIMLKNALSSDGIKFSNKDSSDNILPLVFTASIDPDTPNVSPYEIRFPKIA</sequence>
<evidence type="ECO:0000313" key="2">
    <source>
        <dbReference type="Proteomes" id="UP000186102"/>
    </source>
</evidence>
<reference evidence="1 2" key="1">
    <citation type="submission" date="2016-09" db="EMBL/GenBank/DDBJ databases">
        <title>Complete genome of Desulfosporosinus sp. OL.</title>
        <authorList>
            <person name="Mardanov A."/>
            <person name="Beletsky A."/>
            <person name="Panova A."/>
            <person name="Karnachuk O."/>
            <person name="Ravin N."/>
        </authorList>
    </citation>
    <scope>NUCLEOTIDE SEQUENCE [LARGE SCALE GENOMIC DNA]</scope>
    <source>
        <strain evidence="1 2">OL</strain>
    </source>
</reference>
<dbReference type="STRING" id="1888891.DSOL_4497"/>
<name>A0A1Q8QJL2_9FIRM</name>
<protein>
    <recommendedName>
        <fullName evidence="3">Tail tube protein</fullName>
    </recommendedName>
</protein>
<comment type="caution">
    <text evidence="1">The sequence shown here is derived from an EMBL/GenBank/DDBJ whole genome shotgun (WGS) entry which is preliminary data.</text>
</comment>
<evidence type="ECO:0008006" key="3">
    <source>
        <dbReference type="Google" id="ProtNLM"/>
    </source>
</evidence>
<accession>A0A1Q8QJL2</accession>
<keyword evidence="2" id="KW-1185">Reference proteome</keyword>
<gene>
    <name evidence="1" type="ORF">DSOL_4497</name>
</gene>
<organism evidence="1 2">
    <name type="scientific">Desulfosporosinus metallidurans</name>
    <dbReference type="NCBI Taxonomy" id="1888891"/>
    <lineage>
        <taxon>Bacteria</taxon>
        <taxon>Bacillati</taxon>
        <taxon>Bacillota</taxon>
        <taxon>Clostridia</taxon>
        <taxon>Eubacteriales</taxon>
        <taxon>Desulfitobacteriaceae</taxon>
        <taxon>Desulfosporosinus</taxon>
    </lineage>
</organism>
<dbReference type="Proteomes" id="UP000186102">
    <property type="component" value="Unassembled WGS sequence"/>
</dbReference>